<dbReference type="AlphaFoldDB" id="A0A1T0CQP0"/>
<keyword evidence="4 5" id="KW-0472">Membrane</keyword>
<evidence type="ECO:0000256" key="2">
    <source>
        <dbReference type="ARBA" id="ARBA00022692"/>
    </source>
</evidence>
<evidence type="ECO:0000256" key="5">
    <source>
        <dbReference type="SAM" id="Phobius"/>
    </source>
</evidence>
<feature type="transmembrane region" description="Helical" evidence="5">
    <location>
        <begin position="155"/>
        <end position="172"/>
    </location>
</feature>
<feature type="transmembrane region" description="Helical" evidence="5">
    <location>
        <begin position="42"/>
        <end position="59"/>
    </location>
</feature>
<dbReference type="RefSeq" id="WP_078253790.1">
    <property type="nucleotide sequence ID" value="NZ_MUYU01000009.1"/>
</dbReference>
<feature type="transmembrane region" description="Helical" evidence="5">
    <location>
        <begin position="358"/>
        <end position="378"/>
    </location>
</feature>
<sequence length="418" mass="45280">MTDNTANIGTSHKLNWKAFGPGILMASAAIGGSHLVASTQAGALYGWQLAIMIILANLFKYPFYRFGTEYAYSTGESLVAGYAKLSRFYLWAFFIMCILSGIISTGAVALLAAAILGYMLPFELNTLALSAIVMLSSWLLLFAGHYKLLDGVTKWIIVALTVATVAAVFVAMGKPAQIAPDFVPASPWNLAALGFIIALMGWMPAPLEFSAITSVWTAKKIRTDHTSRYQGMIDFNVGYLTSAILALFFLALGVFVQYGTGQEIAMQGGAYVGQLIQMYTETIGEWSRLLVAFIAFLCMYGTVITCADGYGRTTAESLSLIKTDTTEETEKFVAKWTAFFIVSGYVLIAFFLGQMAALLKFAMITAFVTAPIFGYLNYKLIKKEGNISTGMTLFALAGIVFLSGFTILFLLQFGGIIG</sequence>
<keyword evidence="3 5" id="KW-1133">Transmembrane helix</keyword>
<protein>
    <recommendedName>
        <fullName evidence="8">Iron transporter</fullName>
    </recommendedName>
</protein>
<keyword evidence="7" id="KW-1185">Reference proteome</keyword>
<dbReference type="GO" id="GO:0046873">
    <property type="term" value="F:metal ion transmembrane transporter activity"/>
    <property type="evidence" value="ECO:0007669"/>
    <property type="project" value="InterPro"/>
</dbReference>
<dbReference type="InterPro" id="IPR001046">
    <property type="entry name" value="NRAMP_fam"/>
</dbReference>
<feature type="transmembrane region" description="Helical" evidence="5">
    <location>
        <begin position="289"/>
        <end position="311"/>
    </location>
</feature>
<keyword evidence="2 5" id="KW-0812">Transmembrane</keyword>
<feature type="transmembrane region" description="Helical" evidence="5">
    <location>
        <begin position="88"/>
        <end position="118"/>
    </location>
</feature>
<dbReference type="GO" id="GO:0016020">
    <property type="term" value="C:membrane"/>
    <property type="evidence" value="ECO:0007669"/>
    <property type="project" value="UniProtKB-SubCell"/>
</dbReference>
<feature type="transmembrane region" description="Helical" evidence="5">
    <location>
        <begin position="237"/>
        <end position="258"/>
    </location>
</feature>
<evidence type="ECO:0000256" key="3">
    <source>
        <dbReference type="ARBA" id="ARBA00022989"/>
    </source>
</evidence>
<gene>
    <name evidence="6" type="ORF">B0680_04125</name>
</gene>
<dbReference type="STRING" id="470453.B0680_04125"/>
<feature type="transmembrane region" description="Helical" evidence="5">
    <location>
        <begin position="390"/>
        <end position="417"/>
    </location>
</feature>
<name>A0A1T0CQP0_9GAMM</name>
<organism evidence="6 7">
    <name type="scientific">Moraxella pluranimalium</name>
    <dbReference type="NCBI Taxonomy" id="470453"/>
    <lineage>
        <taxon>Bacteria</taxon>
        <taxon>Pseudomonadati</taxon>
        <taxon>Pseudomonadota</taxon>
        <taxon>Gammaproteobacteria</taxon>
        <taxon>Moraxellales</taxon>
        <taxon>Moraxellaceae</taxon>
        <taxon>Moraxella</taxon>
    </lineage>
</organism>
<proteinExistence type="predicted"/>
<feature type="transmembrane region" description="Helical" evidence="5">
    <location>
        <begin position="192"/>
        <end position="216"/>
    </location>
</feature>
<dbReference type="Proteomes" id="UP000189800">
    <property type="component" value="Unassembled WGS sequence"/>
</dbReference>
<dbReference type="OrthoDB" id="4858698at2"/>
<dbReference type="EMBL" id="MUYU01000009">
    <property type="protein sequence ID" value="OOS24624.1"/>
    <property type="molecule type" value="Genomic_DNA"/>
</dbReference>
<evidence type="ECO:0000256" key="4">
    <source>
        <dbReference type="ARBA" id="ARBA00023136"/>
    </source>
</evidence>
<feature type="transmembrane region" description="Helical" evidence="5">
    <location>
        <begin position="124"/>
        <end position="143"/>
    </location>
</feature>
<evidence type="ECO:0008006" key="8">
    <source>
        <dbReference type="Google" id="ProtNLM"/>
    </source>
</evidence>
<comment type="subcellular location">
    <subcellularLocation>
        <location evidence="1">Membrane</location>
        <topology evidence="1">Multi-pass membrane protein</topology>
    </subcellularLocation>
</comment>
<comment type="caution">
    <text evidence="6">The sequence shown here is derived from an EMBL/GenBank/DDBJ whole genome shotgun (WGS) entry which is preliminary data.</text>
</comment>
<evidence type="ECO:0000256" key="1">
    <source>
        <dbReference type="ARBA" id="ARBA00004141"/>
    </source>
</evidence>
<evidence type="ECO:0000313" key="7">
    <source>
        <dbReference type="Proteomes" id="UP000189800"/>
    </source>
</evidence>
<feature type="transmembrane region" description="Helical" evidence="5">
    <location>
        <begin position="18"/>
        <end position="36"/>
    </location>
</feature>
<reference evidence="6 7" key="1">
    <citation type="submission" date="2017-02" db="EMBL/GenBank/DDBJ databases">
        <title>Draft genome sequence of Moraxella pluranimalium CCUG 54913T type strain.</title>
        <authorList>
            <person name="Salva-Serra F."/>
            <person name="Engstrom-Jakobsson H."/>
            <person name="Thorell K."/>
            <person name="Jaen-Luchoro D."/>
            <person name="Gonzales-Siles L."/>
            <person name="Karlsson R."/>
            <person name="Yazdan S."/>
            <person name="Boulund F."/>
            <person name="Johnning A."/>
            <person name="Engstrand L."/>
            <person name="Kristiansson E."/>
            <person name="Moore E."/>
        </authorList>
    </citation>
    <scope>NUCLEOTIDE SEQUENCE [LARGE SCALE GENOMIC DNA]</scope>
    <source>
        <strain evidence="6 7">CCUG 54913</strain>
    </source>
</reference>
<dbReference type="Pfam" id="PF01566">
    <property type="entry name" value="Nramp"/>
    <property type="match status" value="1"/>
</dbReference>
<accession>A0A1T0CQP0</accession>
<evidence type="ECO:0000313" key="6">
    <source>
        <dbReference type="EMBL" id="OOS24624.1"/>
    </source>
</evidence>
<feature type="transmembrane region" description="Helical" evidence="5">
    <location>
        <begin position="332"/>
        <end position="352"/>
    </location>
</feature>